<evidence type="ECO:0000313" key="4">
    <source>
        <dbReference type="EMBL" id="QLG89325.1"/>
    </source>
</evidence>
<dbReference type="KEGG" id="chiz:HQ393_14330"/>
<evidence type="ECO:0000256" key="2">
    <source>
        <dbReference type="SAM" id="SignalP"/>
    </source>
</evidence>
<evidence type="ECO:0000259" key="3">
    <source>
        <dbReference type="Pfam" id="PF13511"/>
    </source>
</evidence>
<keyword evidence="2" id="KW-0732">Signal</keyword>
<protein>
    <submittedName>
        <fullName evidence="4">DUF4124 domain-containing protein</fullName>
    </submittedName>
</protein>
<evidence type="ECO:0000256" key="1">
    <source>
        <dbReference type="SAM" id="Coils"/>
    </source>
</evidence>
<keyword evidence="1" id="KW-0175">Coiled coil</keyword>
<dbReference type="EMBL" id="CP058627">
    <property type="protein sequence ID" value="QLG89325.1"/>
    <property type="molecule type" value="Genomic_DNA"/>
</dbReference>
<reference evidence="4 5" key="1">
    <citation type="submission" date="2020-07" db="EMBL/GenBank/DDBJ databases">
        <title>Complete genome sequence of Chitinibacter sp. 2T18.</title>
        <authorList>
            <person name="Bae J.-W."/>
            <person name="Choi J.-W."/>
        </authorList>
    </citation>
    <scope>NUCLEOTIDE SEQUENCE [LARGE SCALE GENOMIC DNA]</scope>
    <source>
        <strain evidence="4 5">2T18</strain>
    </source>
</reference>
<gene>
    <name evidence="4" type="ORF">HQ393_14330</name>
</gene>
<feature type="signal peptide" evidence="2">
    <location>
        <begin position="1"/>
        <end position="19"/>
    </location>
</feature>
<keyword evidence="5" id="KW-1185">Reference proteome</keyword>
<proteinExistence type="predicted"/>
<feature type="chain" id="PRO_5028814270" evidence="2">
    <location>
        <begin position="20"/>
        <end position="195"/>
    </location>
</feature>
<feature type="coiled-coil region" evidence="1">
    <location>
        <begin position="55"/>
        <end position="82"/>
    </location>
</feature>
<evidence type="ECO:0000313" key="5">
    <source>
        <dbReference type="Proteomes" id="UP000509597"/>
    </source>
</evidence>
<dbReference type="RefSeq" id="WP_179355857.1">
    <property type="nucleotide sequence ID" value="NZ_CP058627.1"/>
</dbReference>
<accession>A0A7H9BKW8</accession>
<sequence>MRHWLVLALLCTTALAAQAGSLYRWVDENGKVQYSDKPPTGHSKDLTQLDKSGRVRNAGDNMTEAERAAEAERQRVQLEQRRKDRALLQSFSKPEEVDLLRDRQIEAVEAGKQTNRLRRQTLEERQARLQKQADRLKQNKKPVPNDLQTELDLNRNEIKAIDESLVRQDQEILQIKARAEADKLRLIQLRSISPN</sequence>
<name>A0A7H9BKW8_9NEIS</name>
<feature type="domain" description="DUF4124" evidence="3">
    <location>
        <begin position="9"/>
        <end position="42"/>
    </location>
</feature>
<dbReference type="Pfam" id="PF13511">
    <property type="entry name" value="DUF4124"/>
    <property type="match status" value="1"/>
</dbReference>
<dbReference type="AlphaFoldDB" id="A0A7H9BKW8"/>
<organism evidence="4 5">
    <name type="scientific">Chitinibacter bivalviorum</name>
    <dbReference type="NCBI Taxonomy" id="2739434"/>
    <lineage>
        <taxon>Bacteria</taxon>
        <taxon>Pseudomonadati</taxon>
        <taxon>Pseudomonadota</taxon>
        <taxon>Betaproteobacteria</taxon>
        <taxon>Neisseriales</taxon>
        <taxon>Chitinibacteraceae</taxon>
        <taxon>Chitinibacter</taxon>
    </lineage>
</organism>
<dbReference type="Proteomes" id="UP000509597">
    <property type="component" value="Chromosome"/>
</dbReference>
<dbReference type="InterPro" id="IPR025392">
    <property type="entry name" value="DUF4124"/>
</dbReference>